<name>A0A089WQB3_9PSED</name>
<dbReference type="OrthoDB" id="7022244at2"/>
<dbReference type="Proteomes" id="UP000029493">
    <property type="component" value="Chromosome"/>
</dbReference>
<dbReference type="KEGG" id="psw:LK03_08700"/>
<feature type="chain" id="PRO_5001851129" description="3-isopropylmalate dehydratase" evidence="1">
    <location>
        <begin position="24"/>
        <end position="128"/>
    </location>
</feature>
<dbReference type="RefSeq" id="WP_038411946.1">
    <property type="nucleotide sequence ID" value="NZ_CP009455.1"/>
</dbReference>
<dbReference type="STRING" id="157783.LK03_08700"/>
<proteinExistence type="predicted"/>
<sequence length="128" mass="13864">MITTALRVLALLGASLAAPFASADGTSDYSVLIISRERLEVATNCEIGIYLNDQLSARLFQEQSTSFNLPPGTVDVRLRLLPGQVAGCSAGLENQRNQRLTLSSGQINKYRIAMNQDGLYLTRVGLGY</sequence>
<gene>
    <name evidence="2" type="ORF">LK03_08700</name>
</gene>
<reference evidence="2 3" key="1">
    <citation type="submission" date="2014-09" db="EMBL/GenBank/DDBJ databases">
        <authorList>
            <person name="Chan K.-G."/>
        </authorList>
    </citation>
    <scope>NUCLEOTIDE SEQUENCE [LARGE SCALE GENOMIC DNA]</scope>
    <source>
        <strain evidence="2 3">ND07</strain>
    </source>
</reference>
<protein>
    <recommendedName>
        <fullName evidence="4">3-isopropylmalate dehydratase</fullName>
    </recommendedName>
</protein>
<evidence type="ECO:0000313" key="2">
    <source>
        <dbReference type="EMBL" id="AIR89354.1"/>
    </source>
</evidence>
<keyword evidence="3" id="KW-1185">Reference proteome</keyword>
<keyword evidence="1" id="KW-0732">Signal</keyword>
<feature type="signal peptide" evidence="1">
    <location>
        <begin position="1"/>
        <end position="23"/>
    </location>
</feature>
<dbReference type="EMBL" id="CP009455">
    <property type="protein sequence ID" value="AIR89354.1"/>
    <property type="molecule type" value="Genomic_DNA"/>
</dbReference>
<evidence type="ECO:0008006" key="4">
    <source>
        <dbReference type="Google" id="ProtNLM"/>
    </source>
</evidence>
<evidence type="ECO:0000256" key="1">
    <source>
        <dbReference type="SAM" id="SignalP"/>
    </source>
</evidence>
<accession>A0A089WQB3</accession>
<evidence type="ECO:0000313" key="3">
    <source>
        <dbReference type="Proteomes" id="UP000029493"/>
    </source>
</evidence>
<dbReference type="AlphaFoldDB" id="A0A089WQB3"/>
<organism evidence="2 3">
    <name type="scientific">Pseudomonas cremoricolorata</name>
    <dbReference type="NCBI Taxonomy" id="157783"/>
    <lineage>
        <taxon>Bacteria</taxon>
        <taxon>Pseudomonadati</taxon>
        <taxon>Pseudomonadota</taxon>
        <taxon>Gammaproteobacteria</taxon>
        <taxon>Pseudomonadales</taxon>
        <taxon>Pseudomonadaceae</taxon>
        <taxon>Pseudomonas</taxon>
    </lineage>
</organism>